<organism evidence="2 3">
    <name type="scientific">Sphingobium phenoxybenzoativorans</name>
    <dbReference type="NCBI Taxonomy" id="1592790"/>
    <lineage>
        <taxon>Bacteria</taxon>
        <taxon>Pseudomonadati</taxon>
        <taxon>Pseudomonadota</taxon>
        <taxon>Alphaproteobacteria</taxon>
        <taxon>Sphingomonadales</taxon>
        <taxon>Sphingomonadaceae</taxon>
        <taxon>Sphingobium</taxon>
    </lineage>
</organism>
<feature type="signal peptide" evidence="1">
    <location>
        <begin position="1"/>
        <end position="22"/>
    </location>
</feature>
<dbReference type="AlphaFoldDB" id="A0A975K9J5"/>
<feature type="chain" id="PRO_5036687677" evidence="1">
    <location>
        <begin position="23"/>
        <end position="228"/>
    </location>
</feature>
<dbReference type="Proteomes" id="UP000681425">
    <property type="component" value="Chromosome"/>
</dbReference>
<evidence type="ECO:0000313" key="2">
    <source>
        <dbReference type="EMBL" id="QUT07319.1"/>
    </source>
</evidence>
<dbReference type="KEGG" id="spph:KFK14_07910"/>
<keyword evidence="1" id="KW-0732">Signal</keyword>
<sequence length="228" mass="25509">MRKLLPALMAAALALLPTMAQAETRHDEQLWINLTVMGPISGDLVYFGELQPRFGDGVSRTEAAIMRGAIGWRFSPAVTLYQGYAHVVQPVDGGRDVNEERSFQQISWNIGKPWGGELSSRTRLEQRWRSDGRDTGWRAREMLRYEKPLKPGVQGPSALIYSELFVALNDTDWGARGGFDQIRNFVGLEIPVKGATTIEAGYLNQWIDQGAGRSRMNHAAAISLWVRH</sequence>
<reference evidence="2" key="1">
    <citation type="submission" date="2021-04" db="EMBL/GenBank/DDBJ databases">
        <title>Isolation of p-tert-butylphenol degrading bacteria Sphingobium phenoxybenzoativorans Tas13 from active sludge.</title>
        <authorList>
            <person name="Li Y."/>
        </authorList>
    </citation>
    <scope>NUCLEOTIDE SEQUENCE</scope>
    <source>
        <strain evidence="2">Tas13</strain>
    </source>
</reference>
<dbReference type="EMBL" id="CP073910">
    <property type="protein sequence ID" value="QUT07319.1"/>
    <property type="molecule type" value="Genomic_DNA"/>
</dbReference>
<evidence type="ECO:0000256" key="1">
    <source>
        <dbReference type="SAM" id="SignalP"/>
    </source>
</evidence>
<name>A0A975K9J5_9SPHN</name>
<evidence type="ECO:0000313" key="3">
    <source>
        <dbReference type="Proteomes" id="UP000681425"/>
    </source>
</evidence>
<dbReference type="Pfam" id="PF10677">
    <property type="entry name" value="DUF2490"/>
    <property type="match status" value="1"/>
</dbReference>
<gene>
    <name evidence="2" type="ORF">KFK14_07910</name>
</gene>
<dbReference type="RefSeq" id="WP_212610486.1">
    <property type="nucleotide sequence ID" value="NZ_CP073910.1"/>
</dbReference>
<dbReference type="InterPro" id="IPR019619">
    <property type="entry name" value="DUF2490"/>
</dbReference>
<accession>A0A975K9J5</accession>
<protein>
    <submittedName>
        <fullName evidence="2">DUF2490 domain-containing protein</fullName>
    </submittedName>
</protein>
<keyword evidence="3" id="KW-1185">Reference proteome</keyword>
<proteinExistence type="predicted"/>